<organism evidence="1 2">
    <name type="scientific">Pseudonocardia kunmingensis</name>
    <dbReference type="NCBI Taxonomy" id="630975"/>
    <lineage>
        <taxon>Bacteria</taxon>
        <taxon>Bacillati</taxon>
        <taxon>Actinomycetota</taxon>
        <taxon>Actinomycetes</taxon>
        <taxon>Pseudonocardiales</taxon>
        <taxon>Pseudonocardiaceae</taxon>
        <taxon>Pseudonocardia</taxon>
    </lineage>
</organism>
<evidence type="ECO:0000313" key="1">
    <source>
        <dbReference type="EMBL" id="TQM08962.1"/>
    </source>
</evidence>
<comment type="caution">
    <text evidence="1">The sequence shown here is derived from an EMBL/GenBank/DDBJ whole genome shotgun (WGS) entry which is preliminary data.</text>
</comment>
<evidence type="ECO:0000313" key="2">
    <source>
        <dbReference type="Proteomes" id="UP000315677"/>
    </source>
</evidence>
<reference evidence="1 2" key="1">
    <citation type="submission" date="2019-06" db="EMBL/GenBank/DDBJ databases">
        <title>Sequencing the genomes of 1000 actinobacteria strains.</title>
        <authorList>
            <person name="Klenk H.-P."/>
        </authorList>
    </citation>
    <scope>NUCLEOTIDE SEQUENCE [LARGE SCALE GENOMIC DNA]</scope>
    <source>
        <strain evidence="1 2">DSM 45301</strain>
    </source>
</reference>
<keyword evidence="2" id="KW-1185">Reference proteome</keyword>
<dbReference type="RefSeq" id="WP_142056816.1">
    <property type="nucleotide sequence ID" value="NZ_VFPA01000003.1"/>
</dbReference>
<dbReference type="EMBL" id="VFPA01000003">
    <property type="protein sequence ID" value="TQM08962.1"/>
    <property type="molecule type" value="Genomic_DNA"/>
</dbReference>
<sequence>MRGDVGAVMTALAEHRPVFHSEADFQHALAWQLQKADPAARIRLETRPGRGTRLDVLVTSDGIRTAIELKYLVRRFQGVLDGEQFDLPDQSAHDISHYDVIKDVARTESFVAEGFADIGLVVVLTNDPAYWRAGRATETIDAQLRLHEGRVLEGALG</sequence>
<accession>A0A543DI15</accession>
<dbReference type="Proteomes" id="UP000315677">
    <property type="component" value="Unassembled WGS sequence"/>
</dbReference>
<dbReference type="AlphaFoldDB" id="A0A543DI15"/>
<name>A0A543DI15_9PSEU</name>
<proteinExistence type="predicted"/>
<protein>
    <recommendedName>
        <fullName evidence="3">Restriction endonuclease</fullName>
    </recommendedName>
</protein>
<gene>
    <name evidence="1" type="ORF">FB558_4701</name>
</gene>
<dbReference type="OrthoDB" id="2817390at2"/>
<evidence type="ECO:0008006" key="3">
    <source>
        <dbReference type="Google" id="ProtNLM"/>
    </source>
</evidence>